<organism evidence="2 3">
    <name type="scientific">Thiorhodococcus mannitoliphagus</name>
    <dbReference type="NCBI Taxonomy" id="329406"/>
    <lineage>
        <taxon>Bacteria</taxon>
        <taxon>Pseudomonadati</taxon>
        <taxon>Pseudomonadota</taxon>
        <taxon>Gammaproteobacteria</taxon>
        <taxon>Chromatiales</taxon>
        <taxon>Chromatiaceae</taxon>
        <taxon>Thiorhodococcus</taxon>
    </lineage>
</organism>
<evidence type="ECO:0000313" key="2">
    <source>
        <dbReference type="EMBL" id="NEX23345.1"/>
    </source>
</evidence>
<proteinExistence type="predicted"/>
<dbReference type="GO" id="GO:0006313">
    <property type="term" value="P:DNA transposition"/>
    <property type="evidence" value="ECO:0007669"/>
    <property type="project" value="InterPro"/>
</dbReference>
<reference evidence="3" key="1">
    <citation type="journal article" date="2020" name="Microbiol. Resour. Announc.">
        <title>Draft Genome Sequences of Thiorhodococcus mannitoliphagus and Thiorhodococcus minor, Purple Sulfur Photosynthetic Bacteria in the Gammaproteobacterial Family Chromatiaceae.</title>
        <authorList>
            <person name="Aviles F.A."/>
            <person name="Meyer T.E."/>
            <person name="Kyndt J.A."/>
        </authorList>
    </citation>
    <scope>NUCLEOTIDE SEQUENCE [LARGE SCALE GENOMIC DNA]</scope>
    <source>
        <strain evidence="3">DSM 18266</strain>
    </source>
</reference>
<dbReference type="Pfam" id="PF01797">
    <property type="entry name" value="Y1_Tnp"/>
    <property type="match status" value="1"/>
</dbReference>
<sequence length="70" mass="8338">MSRPLRIELAGGLYHVTARGDRREAIYRDDQDRVDWLTLLGEVCRRFNWRCHAYCEMTNHYHCVVETPDA</sequence>
<dbReference type="Proteomes" id="UP000471640">
    <property type="component" value="Unassembled WGS sequence"/>
</dbReference>
<name>A0A6P1E725_9GAMM</name>
<dbReference type="SUPFAM" id="SSF143422">
    <property type="entry name" value="Transposase IS200-like"/>
    <property type="match status" value="1"/>
</dbReference>
<feature type="non-terminal residue" evidence="2">
    <location>
        <position position="70"/>
    </location>
</feature>
<dbReference type="PANTHER" id="PTHR34322:SF2">
    <property type="entry name" value="TRANSPOSASE IS200-LIKE DOMAIN-CONTAINING PROTEIN"/>
    <property type="match status" value="1"/>
</dbReference>
<evidence type="ECO:0000259" key="1">
    <source>
        <dbReference type="Pfam" id="PF01797"/>
    </source>
</evidence>
<dbReference type="PANTHER" id="PTHR34322">
    <property type="entry name" value="TRANSPOSASE, Y1_TNP DOMAIN-CONTAINING"/>
    <property type="match status" value="1"/>
</dbReference>
<dbReference type="InterPro" id="IPR036515">
    <property type="entry name" value="Transposase_17_sf"/>
</dbReference>
<dbReference type="InterPro" id="IPR002686">
    <property type="entry name" value="Transposase_17"/>
</dbReference>
<keyword evidence="3" id="KW-1185">Reference proteome</keyword>
<dbReference type="RefSeq" id="WP_206171869.1">
    <property type="nucleotide sequence ID" value="NZ_JAAIJR010000188.1"/>
</dbReference>
<reference evidence="2 3" key="2">
    <citation type="submission" date="2020-02" db="EMBL/GenBank/DDBJ databases">
        <title>Genome sequences of Thiorhodococcus mannitoliphagus and Thiorhodococcus minor, purple sulfur photosynthetic bacteria in the gammaproteobacterial family, Chromatiaceae.</title>
        <authorList>
            <person name="Aviles F.A."/>
            <person name="Meyer T.E."/>
            <person name="Kyndt J.A."/>
        </authorList>
    </citation>
    <scope>NUCLEOTIDE SEQUENCE [LARGE SCALE GENOMIC DNA]</scope>
    <source>
        <strain evidence="2 3">DSM 18266</strain>
    </source>
</reference>
<comment type="caution">
    <text evidence="2">The sequence shown here is derived from an EMBL/GenBank/DDBJ whole genome shotgun (WGS) entry which is preliminary data.</text>
</comment>
<dbReference type="Gene3D" id="3.30.70.1290">
    <property type="entry name" value="Transposase IS200-like"/>
    <property type="match status" value="1"/>
</dbReference>
<protein>
    <submittedName>
        <fullName evidence="2">Addiction module toxin RelE</fullName>
    </submittedName>
</protein>
<gene>
    <name evidence="2" type="ORF">G3480_24135</name>
</gene>
<dbReference type="GO" id="GO:0004803">
    <property type="term" value="F:transposase activity"/>
    <property type="evidence" value="ECO:0007669"/>
    <property type="project" value="InterPro"/>
</dbReference>
<evidence type="ECO:0000313" key="3">
    <source>
        <dbReference type="Proteomes" id="UP000471640"/>
    </source>
</evidence>
<dbReference type="AlphaFoldDB" id="A0A6P1E725"/>
<feature type="domain" description="Transposase IS200-like" evidence="1">
    <location>
        <begin position="14"/>
        <end position="68"/>
    </location>
</feature>
<accession>A0A6P1E725</accession>
<dbReference type="GO" id="GO:0003677">
    <property type="term" value="F:DNA binding"/>
    <property type="evidence" value="ECO:0007669"/>
    <property type="project" value="InterPro"/>
</dbReference>
<dbReference type="EMBL" id="JAAIJR010000188">
    <property type="protein sequence ID" value="NEX23345.1"/>
    <property type="molecule type" value="Genomic_DNA"/>
</dbReference>